<gene>
    <name evidence="2" type="ORF">Ami103574_12910</name>
</gene>
<dbReference type="Proteomes" id="UP000466848">
    <property type="component" value="Chromosome"/>
</dbReference>
<feature type="chain" id="PRO_5032849902" description="Copper amine oxidase-like N-terminal domain-containing protein" evidence="1">
    <location>
        <begin position="24"/>
        <end position="305"/>
    </location>
</feature>
<dbReference type="EMBL" id="CP048649">
    <property type="protein sequence ID" value="QIB70134.1"/>
    <property type="molecule type" value="Genomic_DNA"/>
</dbReference>
<name>A0A858BZG7_9FIRM</name>
<sequence length="305" mass="34691">MKMKSIVPMCILCMLLFPTIAYAKSVTVTIPEFPVIINGQAMESKYNQFPLLLYKDITYFPMAYDYARFLGVKANWYEKSRSYGNKGVLFVGVADSAATELSIISTKTLNKKTGTATVAEYGLALNTTNPQRYLNNMNESYPILNFRGITYFPLTWRFAVEEFGWKYSYDKKTGLQIESGNPFRPVISDKVIGATLPRATGMDYYYGKEYYVGYPTTTFDNNYKLVIRKRGQLEQEYSLVDQIQGDFYFNMKKNEKGAFVDSDPAITGNLFSIGCRKVDMTGERYIVLKIDLNTGKVISQEGTPQ</sequence>
<evidence type="ECO:0000256" key="1">
    <source>
        <dbReference type="SAM" id="SignalP"/>
    </source>
</evidence>
<accession>A0A858BZG7</accession>
<feature type="signal peptide" evidence="1">
    <location>
        <begin position="1"/>
        <end position="23"/>
    </location>
</feature>
<organism evidence="2 3">
    <name type="scientific">Aminipila butyrica</name>
    <dbReference type="NCBI Taxonomy" id="433296"/>
    <lineage>
        <taxon>Bacteria</taxon>
        <taxon>Bacillati</taxon>
        <taxon>Bacillota</taxon>
        <taxon>Clostridia</taxon>
        <taxon>Peptostreptococcales</taxon>
        <taxon>Anaerovoracaceae</taxon>
        <taxon>Aminipila</taxon>
    </lineage>
</organism>
<evidence type="ECO:0000313" key="3">
    <source>
        <dbReference type="Proteomes" id="UP000466848"/>
    </source>
</evidence>
<evidence type="ECO:0000313" key="2">
    <source>
        <dbReference type="EMBL" id="QIB70134.1"/>
    </source>
</evidence>
<dbReference type="RefSeq" id="WP_163067373.1">
    <property type="nucleotide sequence ID" value="NZ_CP048649.1"/>
</dbReference>
<reference evidence="2 3" key="1">
    <citation type="submission" date="2020-02" db="EMBL/GenBank/DDBJ databases">
        <authorList>
            <person name="Kim Y.B."/>
            <person name="Roh S.W."/>
        </authorList>
    </citation>
    <scope>NUCLEOTIDE SEQUENCE [LARGE SCALE GENOMIC DNA]</scope>
    <source>
        <strain evidence="2 3">DSM 103574</strain>
    </source>
</reference>
<keyword evidence="3" id="KW-1185">Reference proteome</keyword>
<protein>
    <recommendedName>
        <fullName evidence="4">Copper amine oxidase-like N-terminal domain-containing protein</fullName>
    </recommendedName>
</protein>
<dbReference type="KEGG" id="abut:Ami103574_12910"/>
<dbReference type="AlphaFoldDB" id="A0A858BZG7"/>
<keyword evidence="1" id="KW-0732">Signal</keyword>
<proteinExistence type="predicted"/>
<evidence type="ECO:0008006" key="4">
    <source>
        <dbReference type="Google" id="ProtNLM"/>
    </source>
</evidence>